<gene>
    <name evidence="2" type="ORF">GCM10023082_20340</name>
</gene>
<keyword evidence="3" id="KW-1185">Reference proteome</keyword>
<evidence type="ECO:0000313" key="3">
    <source>
        <dbReference type="Proteomes" id="UP001499884"/>
    </source>
</evidence>
<feature type="region of interest" description="Disordered" evidence="1">
    <location>
        <begin position="255"/>
        <end position="305"/>
    </location>
</feature>
<sequence length="535" mass="53707">MCLTPHGPGDGGAPAGYRLLDGVDHVVSGIEGRDLQRASPWATRNLGMAHGVSGPLALYGSCVPVSRLSAPCHESCYMYNPRVNGAVLRGEGRLNARPPPRPHNRRTFMRASAPRRRIPRGPVAAAAAAAALLALAAAPAVAAGAEPDLAVGTMPQIKGVQPGASFSAPATFLNKGSDEVSDFYVQYAVSPGLKADETHKNCTYYTVPSYDEMPASNVASCHIEQPLKPDVVYGTNEPLSLKALGGAYRDDLRVSISTDEPDPGDGGSSEPVPGTGAPLTLVEKGPATDADRRNHPGPVAQADVSAENTADFALTGAEAKGAVGDKVTATVKFANLGPAWVRGAADTSVTTVDVRIPAGTSVVKAHDYCDKVSATHYRCGTSQSWVDPDGGESYPFVLRIDKAVGRSTGTISFAGAERPYDKNASNDTAQLVVDTGAAAGSGSTGGNGSTGGSGSTAGTGSSGSTVGSAGGSAGGTAASGGSGSTGNAPQAQGGGVLAATGAGDTTPLMGLALAAVVSGGGVVWAVRRHAAHRVS</sequence>
<feature type="region of interest" description="Disordered" evidence="1">
    <location>
        <begin position="437"/>
        <end position="492"/>
    </location>
</feature>
<accession>A0ABP7EPL6</accession>
<evidence type="ECO:0000256" key="1">
    <source>
        <dbReference type="SAM" id="MobiDB-lite"/>
    </source>
</evidence>
<dbReference type="Proteomes" id="UP001499884">
    <property type="component" value="Unassembled WGS sequence"/>
</dbReference>
<proteinExistence type="predicted"/>
<comment type="caution">
    <text evidence="2">The sequence shown here is derived from an EMBL/GenBank/DDBJ whole genome shotgun (WGS) entry which is preliminary data.</text>
</comment>
<name>A0ABP7EPL6_9ACTN</name>
<protein>
    <recommendedName>
        <fullName evidence="4">Peptidase</fullName>
    </recommendedName>
</protein>
<evidence type="ECO:0008006" key="4">
    <source>
        <dbReference type="Google" id="ProtNLM"/>
    </source>
</evidence>
<dbReference type="EMBL" id="BAABEP010000009">
    <property type="protein sequence ID" value="GAA3722438.1"/>
    <property type="molecule type" value="Genomic_DNA"/>
</dbReference>
<feature type="compositionally biased region" description="Gly residues" evidence="1">
    <location>
        <begin position="468"/>
        <end position="484"/>
    </location>
</feature>
<evidence type="ECO:0000313" key="2">
    <source>
        <dbReference type="EMBL" id="GAA3722438.1"/>
    </source>
</evidence>
<feature type="compositionally biased region" description="Gly residues" evidence="1">
    <location>
        <begin position="442"/>
        <end position="461"/>
    </location>
</feature>
<reference evidence="3" key="1">
    <citation type="journal article" date="2019" name="Int. J. Syst. Evol. Microbiol.">
        <title>The Global Catalogue of Microorganisms (GCM) 10K type strain sequencing project: providing services to taxonomists for standard genome sequencing and annotation.</title>
        <authorList>
            <consortium name="The Broad Institute Genomics Platform"/>
            <consortium name="The Broad Institute Genome Sequencing Center for Infectious Disease"/>
            <person name="Wu L."/>
            <person name="Ma J."/>
        </authorList>
    </citation>
    <scope>NUCLEOTIDE SEQUENCE [LARGE SCALE GENOMIC DNA]</scope>
    <source>
        <strain evidence="3">JCM 30846</strain>
    </source>
</reference>
<organism evidence="2 3">
    <name type="scientific">Streptomyces tremellae</name>
    <dbReference type="NCBI Taxonomy" id="1124239"/>
    <lineage>
        <taxon>Bacteria</taxon>
        <taxon>Bacillati</taxon>
        <taxon>Actinomycetota</taxon>
        <taxon>Actinomycetes</taxon>
        <taxon>Kitasatosporales</taxon>
        <taxon>Streptomycetaceae</taxon>
        <taxon>Streptomyces</taxon>
    </lineage>
</organism>